<proteinExistence type="predicted"/>
<accession>A0A482PK44</accession>
<comment type="cofactor">
    <cofactor evidence="2">
        <name>heme</name>
        <dbReference type="ChEBI" id="CHEBI:30413"/>
    </cofactor>
</comment>
<dbReference type="Pfam" id="PF00990">
    <property type="entry name" value="GGDEF"/>
    <property type="match status" value="1"/>
</dbReference>
<comment type="catalytic activity">
    <reaction evidence="14">
        <text>2 GTP = 3',3'-c-di-GMP + 2 diphosphate</text>
        <dbReference type="Rhea" id="RHEA:24898"/>
        <dbReference type="ChEBI" id="CHEBI:33019"/>
        <dbReference type="ChEBI" id="CHEBI:37565"/>
        <dbReference type="ChEBI" id="CHEBI:58805"/>
        <dbReference type="EC" id="2.7.7.65"/>
    </reaction>
</comment>
<dbReference type="EMBL" id="CP038008">
    <property type="protein sequence ID" value="QBY28136.1"/>
    <property type="molecule type" value="Genomic_DNA"/>
</dbReference>
<dbReference type="CDD" id="cd01949">
    <property type="entry name" value="GGDEF"/>
    <property type="match status" value="1"/>
</dbReference>
<dbReference type="InterPro" id="IPR029787">
    <property type="entry name" value="Nucleotide_cyclase"/>
</dbReference>
<protein>
    <recommendedName>
        <fullName evidence="5">Diguanylate cyclase DosC</fullName>
        <ecNumber evidence="4">2.7.7.65</ecNumber>
    </recommendedName>
    <alternativeName>
        <fullName evidence="13">Direct oxygen-sensing cyclase</fullName>
    </alternativeName>
</protein>
<dbReference type="NCBIfam" id="TIGR00254">
    <property type="entry name" value="GGDEF"/>
    <property type="match status" value="1"/>
</dbReference>
<dbReference type="InterPro" id="IPR012292">
    <property type="entry name" value="Globin/Proto"/>
</dbReference>
<dbReference type="Gene3D" id="3.30.70.270">
    <property type="match status" value="1"/>
</dbReference>
<feature type="domain" description="GGDEF" evidence="15">
    <location>
        <begin position="325"/>
        <end position="458"/>
    </location>
</feature>
<dbReference type="FunFam" id="3.30.70.270:FF:000001">
    <property type="entry name" value="Diguanylate cyclase domain protein"/>
    <property type="match status" value="1"/>
</dbReference>
<evidence type="ECO:0000256" key="13">
    <source>
        <dbReference type="ARBA" id="ARBA00029839"/>
    </source>
</evidence>
<evidence type="ECO:0000256" key="12">
    <source>
        <dbReference type="ARBA" id="ARBA00023134"/>
    </source>
</evidence>
<dbReference type="GO" id="GO:0043709">
    <property type="term" value="P:cell adhesion involved in single-species biofilm formation"/>
    <property type="evidence" value="ECO:0007669"/>
    <property type="project" value="TreeGrafter"/>
</dbReference>
<evidence type="ECO:0000256" key="5">
    <source>
        <dbReference type="ARBA" id="ARBA00015125"/>
    </source>
</evidence>
<evidence type="ECO:0000256" key="9">
    <source>
        <dbReference type="ARBA" id="ARBA00022741"/>
    </source>
</evidence>
<dbReference type="Gene3D" id="1.10.490.10">
    <property type="entry name" value="Globins"/>
    <property type="match status" value="1"/>
</dbReference>
<dbReference type="InterPro" id="IPR039435">
    <property type="entry name" value="DosC_GS"/>
</dbReference>
<evidence type="ECO:0000256" key="11">
    <source>
        <dbReference type="ARBA" id="ARBA00023004"/>
    </source>
</evidence>
<dbReference type="InterPro" id="IPR009050">
    <property type="entry name" value="Globin-like_sf"/>
</dbReference>
<dbReference type="PANTHER" id="PTHR45138:SF9">
    <property type="entry name" value="DIGUANYLATE CYCLASE DGCM-RELATED"/>
    <property type="match status" value="1"/>
</dbReference>
<dbReference type="PROSITE" id="PS50887">
    <property type="entry name" value="GGDEF"/>
    <property type="match status" value="1"/>
</dbReference>
<evidence type="ECO:0000256" key="1">
    <source>
        <dbReference type="ARBA" id="ARBA00001946"/>
    </source>
</evidence>
<keyword evidence="7" id="KW-0808">Transferase</keyword>
<evidence type="ECO:0000256" key="8">
    <source>
        <dbReference type="ARBA" id="ARBA00022723"/>
    </source>
</evidence>
<evidence type="ECO:0000256" key="7">
    <source>
        <dbReference type="ARBA" id="ARBA00022679"/>
    </source>
</evidence>
<keyword evidence="11" id="KW-0408">Iron</keyword>
<evidence type="ECO:0000256" key="2">
    <source>
        <dbReference type="ARBA" id="ARBA00001971"/>
    </source>
</evidence>
<dbReference type="SUPFAM" id="SSF55073">
    <property type="entry name" value="Nucleotide cyclase"/>
    <property type="match status" value="1"/>
</dbReference>
<dbReference type="GO" id="GO:0020037">
    <property type="term" value="F:heme binding"/>
    <property type="evidence" value="ECO:0007669"/>
    <property type="project" value="InterPro"/>
</dbReference>
<gene>
    <name evidence="16" type="ORF">E2R62_04250</name>
</gene>
<name>A0A482PK44_CITRO</name>
<comment type="pathway">
    <text evidence="3">Purine metabolism; 3',5'-cyclic di-GMP biosynthesis.</text>
</comment>
<keyword evidence="12" id="KW-0342">GTP-binding</keyword>
<dbReference type="GO" id="GO:0052621">
    <property type="term" value="F:diguanylate cyclase activity"/>
    <property type="evidence" value="ECO:0007669"/>
    <property type="project" value="UniProtKB-EC"/>
</dbReference>
<dbReference type="InterPro" id="IPR050469">
    <property type="entry name" value="Diguanylate_Cyclase"/>
</dbReference>
<evidence type="ECO:0000256" key="4">
    <source>
        <dbReference type="ARBA" id="ARBA00012528"/>
    </source>
</evidence>
<keyword evidence="10" id="KW-0460">Magnesium</keyword>
<sequence length="460" mass="52966">MEMYLKRMKDEWVTLVEQTDPQIRRLASEIATRHAHDLSIEFYRIVLADPHAEEFLSNEQVERQLKHALEKWIVDVLSSGVEDVERLIKVQHTVAEVHARIGIPVELVEMGFRVLKKLLYPIIIDGHHDANDKLLIYHFSINSIDLAMEVMSRAFSFSESSAAKEDENYRIFSLLENAEEEKERQIASLLSWEMDIIYKIMLDADFGNSLPLSQADFGLWFNHKGRHYFSGIAEVGHISRLIQDFDGLFLQSRETAKALSNKAARVKFLLQIRNTVSQIITLLRELFEEVSRHEVGMDVLTKLLNRRFLPTIFKREIAHANRAGTPLSILIIDVDKFKEINDTWGHNTGDEILRRVSQAFYDNVRSSDYVFRYGGDEFIIVLTEATQADTLRIAERIRLRVEKTKIKSPDGATIPLSLSIGAAMFNGHPDYERLIQIADEALYTAKRQGRNRVELWSPAS</sequence>
<dbReference type="GO" id="GO:1902201">
    <property type="term" value="P:negative regulation of bacterial-type flagellum-dependent cell motility"/>
    <property type="evidence" value="ECO:0007669"/>
    <property type="project" value="TreeGrafter"/>
</dbReference>
<dbReference type="InterPro" id="IPR043128">
    <property type="entry name" value="Rev_trsase/Diguanyl_cyclase"/>
</dbReference>
<keyword evidence="9" id="KW-0547">Nucleotide-binding</keyword>
<evidence type="ECO:0000256" key="10">
    <source>
        <dbReference type="ARBA" id="ARBA00022842"/>
    </source>
</evidence>
<dbReference type="AlphaFoldDB" id="A0A482PK44"/>
<evidence type="ECO:0000256" key="3">
    <source>
        <dbReference type="ARBA" id="ARBA00004665"/>
    </source>
</evidence>
<dbReference type="InterPro" id="IPR044398">
    <property type="entry name" value="Globin-sensor_dom"/>
</dbReference>
<dbReference type="SUPFAM" id="SSF46458">
    <property type="entry name" value="Globin-like"/>
    <property type="match status" value="1"/>
</dbReference>
<dbReference type="CDD" id="cd14757">
    <property type="entry name" value="GS_EcDosC-like_GGDEF"/>
    <property type="match status" value="1"/>
</dbReference>
<comment type="cofactor">
    <cofactor evidence="1">
        <name>Mg(2+)</name>
        <dbReference type="ChEBI" id="CHEBI:18420"/>
    </cofactor>
</comment>
<dbReference type="GO" id="GO:0019825">
    <property type="term" value="F:oxygen binding"/>
    <property type="evidence" value="ECO:0007669"/>
    <property type="project" value="InterPro"/>
</dbReference>
<dbReference type="PANTHER" id="PTHR45138">
    <property type="entry name" value="REGULATORY COMPONENTS OF SENSORY TRANSDUCTION SYSTEM"/>
    <property type="match status" value="1"/>
</dbReference>
<evidence type="ECO:0000256" key="6">
    <source>
        <dbReference type="ARBA" id="ARBA00022617"/>
    </source>
</evidence>
<keyword evidence="6" id="KW-0349">Heme</keyword>
<organism evidence="16">
    <name type="scientific">Citrobacter rodentium</name>
    <dbReference type="NCBI Taxonomy" id="67825"/>
    <lineage>
        <taxon>Bacteria</taxon>
        <taxon>Pseudomonadati</taxon>
        <taxon>Pseudomonadota</taxon>
        <taxon>Gammaproteobacteria</taxon>
        <taxon>Enterobacterales</taxon>
        <taxon>Enterobacteriaceae</taxon>
        <taxon>Citrobacter</taxon>
    </lineage>
</organism>
<dbReference type="GO" id="GO:0005525">
    <property type="term" value="F:GTP binding"/>
    <property type="evidence" value="ECO:0007669"/>
    <property type="project" value="UniProtKB-KW"/>
</dbReference>
<dbReference type="InterPro" id="IPR048442">
    <property type="entry name" value="DosC_2nd"/>
</dbReference>
<evidence type="ECO:0000256" key="14">
    <source>
        <dbReference type="ARBA" id="ARBA00034247"/>
    </source>
</evidence>
<dbReference type="InterPro" id="IPR000160">
    <property type="entry name" value="GGDEF_dom"/>
</dbReference>
<dbReference type="GO" id="GO:0005886">
    <property type="term" value="C:plasma membrane"/>
    <property type="evidence" value="ECO:0007669"/>
    <property type="project" value="TreeGrafter"/>
</dbReference>
<dbReference type="RefSeq" id="WP_012905807.1">
    <property type="nucleotide sequence ID" value="NZ_CAJTBI010000001.1"/>
</dbReference>
<dbReference type="OMA" id="LAMEVMS"/>
<dbReference type="Pfam" id="PF21118">
    <property type="entry name" value="DosC_2nd"/>
    <property type="match status" value="1"/>
</dbReference>
<keyword evidence="8" id="KW-0479">Metal-binding</keyword>
<dbReference type="Pfam" id="PF11563">
    <property type="entry name" value="Protoglobin"/>
    <property type="match status" value="1"/>
</dbReference>
<evidence type="ECO:0000259" key="15">
    <source>
        <dbReference type="PROSITE" id="PS50887"/>
    </source>
</evidence>
<reference evidence="16" key="1">
    <citation type="submission" date="2019-03" db="EMBL/GenBank/DDBJ databases">
        <title>Complete genome sequence of enteropathogenic Citrobacter rodentium strain DBS100.</title>
        <authorList>
            <person name="Popov G."/>
            <person name="Fiebig A."/>
            <person name="Shideler S."/>
            <person name="Coombes B."/>
            <person name="Savchenko A."/>
        </authorList>
    </citation>
    <scope>NUCLEOTIDE SEQUENCE</scope>
    <source>
        <strain evidence="16">DBS100</strain>
    </source>
</reference>
<dbReference type="EC" id="2.7.7.65" evidence="4"/>
<evidence type="ECO:0000313" key="16">
    <source>
        <dbReference type="EMBL" id="QBY28136.1"/>
    </source>
</evidence>
<dbReference type="GO" id="GO:0046872">
    <property type="term" value="F:metal ion binding"/>
    <property type="evidence" value="ECO:0007669"/>
    <property type="project" value="UniProtKB-KW"/>
</dbReference>
<dbReference type="UniPathway" id="UPA00599"/>
<dbReference type="SMART" id="SM00267">
    <property type="entry name" value="GGDEF"/>
    <property type="match status" value="1"/>
</dbReference>